<dbReference type="OrthoDB" id="5191634at2"/>
<protein>
    <submittedName>
        <fullName evidence="2">Uncharacterized protein</fullName>
    </submittedName>
</protein>
<dbReference type="RefSeq" id="WP_142027597.1">
    <property type="nucleotide sequence ID" value="NZ_VFQE01000002.1"/>
</dbReference>
<organism evidence="2 3">
    <name type="scientific">Blastococcus colisei</name>
    <dbReference type="NCBI Taxonomy" id="1564162"/>
    <lineage>
        <taxon>Bacteria</taxon>
        <taxon>Bacillati</taxon>
        <taxon>Actinomycetota</taxon>
        <taxon>Actinomycetes</taxon>
        <taxon>Geodermatophilales</taxon>
        <taxon>Geodermatophilaceae</taxon>
        <taxon>Blastococcus</taxon>
    </lineage>
</organism>
<dbReference type="EMBL" id="VFQE01000002">
    <property type="protein sequence ID" value="TQN37656.1"/>
    <property type="molecule type" value="Genomic_DNA"/>
</dbReference>
<sequence>MAKRNEKHAHLVEPTWGESDDGGPPLTELTSVSAGPLSPFGEDHSFPLPVESLRYAHPTDKPNRAGVQTAEGRKR</sequence>
<evidence type="ECO:0000256" key="1">
    <source>
        <dbReference type="SAM" id="MobiDB-lite"/>
    </source>
</evidence>
<proteinExistence type="predicted"/>
<name>A0A543P0M5_9ACTN</name>
<reference evidence="2 3" key="1">
    <citation type="submission" date="2019-06" db="EMBL/GenBank/DDBJ databases">
        <title>Sequencing the genomes of 1000 actinobacteria strains.</title>
        <authorList>
            <person name="Klenk H.-P."/>
        </authorList>
    </citation>
    <scope>NUCLEOTIDE SEQUENCE [LARGE SCALE GENOMIC DNA]</scope>
    <source>
        <strain evidence="2 3">DSM 46837</strain>
    </source>
</reference>
<evidence type="ECO:0000313" key="3">
    <source>
        <dbReference type="Proteomes" id="UP000319865"/>
    </source>
</evidence>
<comment type="caution">
    <text evidence="2">The sequence shown here is derived from an EMBL/GenBank/DDBJ whole genome shotgun (WGS) entry which is preliminary data.</text>
</comment>
<dbReference type="AlphaFoldDB" id="A0A543P0M5"/>
<accession>A0A543P0M5</accession>
<dbReference type="Proteomes" id="UP000319865">
    <property type="component" value="Unassembled WGS sequence"/>
</dbReference>
<keyword evidence="3" id="KW-1185">Reference proteome</keyword>
<evidence type="ECO:0000313" key="2">
    <source>
        <dbReference type="EMBL" id="TQN37656.1"/>
    </source>
</evidence>
<gene>
    <name evidence="2" type="ORF">FHU33_4319</name>
</gene>
<feature type="region of interest" description="Disordered" evidence="1">
    <location>
        <begin position="1"/>
        <end position="75"/>
    </location>
</feature>